<feature type="transmembrane region" description="Helical" evidence="1">
    <location>
        <begin position="34"/>
        <end position="55"/>
    </location>
</feature>
<feature type="transmembrane region" description="Helical" evidence="1">
    <location>
        <begin position="263"/>
        <end position="291"/>
    </location>
</feature>
<protein>
    <recommendedName>
        <fullName evidence="4">Transmembrane protein</fullName>
    </recommendedName>
</protein>
<organism evidence="2 3">
    <name type="scientific">Escallonia rubra</name>
    <dbReference type="NCBI Taxonomy" id="112253"/>
    <lineage>
        <taxon>Eukaryota</taxon>
        <taxon>Viridiplantae</taxon>
        <taxon>Streptophyta</taxon>
        <taxon>Embryophyta</taxon>
        <taxon>Tracheophyta</taxon>
        <taxon>Spermatophyta</taxon>
        <taxon>Magnoliopsida</taxon>
        <taxon>eudicotyledons</taxon>
        <taxon>Gunneridae</taxon>
        <taxon>Pentapetalae</taxon>
        <taxon>asterids</taxon>
        <taxon>campanulids</taxon>
        <taxon>Escalloniales</taxon>
        <taxon>Escalloniaceae</taxon>
        <taxon>Escallonia</taxon>
    </lineage>
</organism>
<evidence type="ECO:0008006" key="4">
    <source>
        <dbReference type="Google" id="ProtNLM"/>
    </source>
</evidence>
<dbReference type="PANTHER" id="PTHR33133">
    <property type="entry name" value="OS08G0107100 PROTEIN-RELATED"/>
    <property type="match status" value="1"/>
</dbReference>
<sequence length="308" mass="34164">MSEKGSDSQQEPCSLLPLTILLNSLKIFPRNLQLFSLIFAFTAFPLSLLLFSLSLSSHPIKSEIFHLEALALIIQTRIEAINIRAESHDRHALALLRLRALYFLPCYVLSLLAAITAVSSTVVACSGKRPTVGAAVAATKLTWLRAVVTTICLYVVTTMYVLLSRNLTAFVSEPGVRLVLLLLGAGLEVYLMAVTSLALVVSVVEERFGWEAMRVGSELMKGRRVCGWVLSGLFVMVSGVISWELEGTMDGRDLVNVGSRERVVWLWVRMGLICLFGWVVVWSYVVATVFYCECRRRQPIKEGSDNAF</sequence>
<dbReference type="PANTHER" id="PTHR33133:SF21">
    <property type="entry name" value="TRANSMEMBRANE PROTEIN"/>
    <property type="match status" value="1"/>
</dbReference>
<dbReference type="AlphaFoldDB" id="A0AA88S430"/>
<evidence type="ECO:0000313" key="3">
    <source>
        <dbReference type="Proteomes" id="UP001187471"/>
    </source>
</evidence>
<name>A0AA88S430_9ASTE</name>
<keyword evidence="1" id="KW-1133">Transmembrane helix</keyword>
<reference evidence="2" key="1">
    <citation type="submission" date="2022-12" db="EMBL/GenBank/DDBJ databases">
        <title>Draft genome assemblies for two species of Escallonia (Escalloniales).</title>
        <authorList>
            <person name="Chanderbali A."/>
            <person name="Dervinis C."/>
            <person name="Anghel I."/>
            <person name="Soltis D."/>
            <person name="Soltis P."/>
            <person name="Zapata F."/>
        </authorList>
    </citation>
    <scope>NUCLEOTIDE SEQUENCE</scope>
    <source>
        <strain evidence="2">UCBG92.1500</strain>
        <tissue evidence="2">Leaf</tissue>
    </source>
</reference>
<feature type="transmembrane region" description="Helical" evidence="1">
    <location>
        <begin position="175"/>
        <end position="204"/>
    </location>
</feature>
<feature type="transmembrane region" description="Helical" evidence="1">
    <location>
        <begin position="225"/>
        <end position="243"/>
    </location>
</feature>
<feature type="transmembrane region" description="Helical" evidence="1">
    <location>
        <begin position="100"/>
        <end position="123"/>
    </location>
</feature>
<evidence type="ECO:0000256" key="1">
    <source>
        <dbReference type="SAM" id="Phobius"/>
    </source>
</evidence>
<comment type="caution">
    <text evidence="2">The sequence shown here is derived from an EMBL/GenBank/DDBJ whole genome shotgun (WGS) entry which is preliminary data.</text>
</comment>
<evidence type="ECO:0000313" key="2">
    <source>
        <dbReference type="EMBL" id="KAK2995697.1"/>
    </source>
</evidence>
<proteinExistence type="predicted"/>
<keyword evidence="3" id="KW-1185">Reference proteome</keyword>
<feature type="transmembrane region" description="Helical" evidence="1">
    <location>
        <begin position="143"/>
        <end position="163"/>
    </location>
</feature>
<gene>
    <name evidence="2" type="ORF">RJ640_001746</name>
</gene>
<keyword evidence="1" id="KW-0472">Membrane</keyword>
<dbReference type="Proteomes" id="UP001187471">
    <property type="component" value="Unassembled WGS sequence"/>
</dbReference>
<dbReference type="EMBL" id="JAVXUO010000072">
    <property type="protein sequence ID" value="KAK2995697.1"/>
    <property type="molecule type" value="Genomic_DNA"/>
</dbReference>
<keyword evidence="1" id="KW-0812">Transmembrane</keyword>
<accession>A0AA88S430</accession>